<protein>
    <submittedName>
        <fullName evidence="2">Uncharacterized protein</fullName>
    </submittedName>
</protein>
<sequence length="167" mass="17934">MLGYSVLKEVTPSSGVVTMKRARRGHPVTQLSKEVAAEGEGEEIRVPGPVCGGAVIDVVSSPEDTADNKKTLAELGYTGKGKEPMLAAKSQATPKSSTRVVIREKKEGNKADGGQEKEKVEGPCLELVPMEVHREKRGPPGDSEPEPPQKKTKNVEERGLVAEKEHD</sequence>
<reference evidence="2 3" key="1">
    <citation type="journal article" date="2017" name="Nature">
        <title>The Apostasia genome and the evolution of orchids.</title>
        <authorList>
            <person name="Zhang G.Q."/>
            <person name="Liu K.W."/>
            <person name="Li Z."/>
            <person name="Lohaus R."/>
            <person name="Hsiao Y.Y."/>
            <person name="Niu S.C."/>
            <person name="Wang J.Y."/>
            <person name="Lin Y.C."/>
            <person name="Xu Q."/>
            <person name="Chen L.J."/>
            <person name="Yoshida K."/>
            <person name="Fujiwara S."/>
            <person name="Wang Z.W."/>
            <person name="Zhang Y.Q."/>
            <person name="Mitsuda N."/>
            <person name="Wang M."/>
            <person name="Liu G.H."/>
            <person name="Pecoraro L."/>
            <person name="Huang H.X."/>
            <person name="Xiao X.J."/>
            <person name="Lin M."/>
            <person name="Wu X.Y."/>
            <person name="Wu W.L."/>
            <person name="Chen Y.Y."/>
            <person name="Chang S.B."/>
            <person name="Sakamoto S."/>
            <person name="Ohme-Takagi M."/>
            <person name="Yagi M."/>
            <person name="Zeng S.J."/>
            <person name="Shen C.Y."/>
            <person name="Yeh C.M."/>
            <person name="Luo Y.B."/>
            <person name="Tsai W.C."/>
            <person name="Van de Peer Y."/>
            <person name="Liu Z.J."/>
        </authorList>
    </citation>
    <scope>NUCLEOTIDE SEQUENCE [LARGE SCALE GENOMIC DNA]</scope>
    <source>
        <strain evidence="3">cv. Shenzhen</strain>
        <tissue evidence="2">Stem</tissue>
    </source>
</reference>
<name>A0A2H9ZXX3_9ASPA</name>
<feature type="compositionally biased region" description="Basic and acidic residues" evidence="1">
    <location>
        <begin position="147"/>
        <end position="167"/>
    </location>
</feature>
<keyword evidence="3" id="KW-1185">Reference proteome</keyword>
<proteinExistence type="predicted"/>
<feature type="region of interest" description="Disordered" evidence="1">
    <location>
        <begin position="82"/>
        <end position="167"/>
    </location>
</feature>
<evidence type="ECO:0000256" key="1">
    <source>
        <dbReference type="SAM" id="MobiDB-lite"/>
    </source>
</evidence>
<dbReference type="EMBL" id="KZ452966">
    <property type="protein sequence ID" value="PKA48158.1"/>
    <property type="molecule type" value="Genomic_DNA"/>
</dbReference>
<gene>
    <name evidence="2" type="ORF">AXF42_Ash020503</name>
</gene>
<feature type="compositionally biased region" description="Basic and acidic residues" evidence="1">
    <location>
        <begin position="101"/>
        <end position="121"/>
    </location>
</feature>
<evidence type="ECO:0000313" key="2">
    <source>
        <dbReference type="EMBL" id="PKA48158.1"/>
    </source>
</evidence>
<dbReference type="AlphaFoldDB" id="A0A2H9ZXX3"/>
<feature type="compositionally biased region" description="Polar residues" evidence="1">
    <location>
        <begin position="90"/>
        <end position="99"/>
    </location>
</feature>
<dbReference type="Proteomes" id="UP000236161">
    <property type="component" value="Unassembled WGS sequence"/>
</dbReference>
<accession>A0A2H9ZXX3</accession>
<evidence type="ECO:0000313" key="3">
    <source>
        <dbReference type="Proteomes" id="UP000236161"/>
    </source>
</evidence>
<organism evidence="2 3">
    <name type="scientific">Apostasia shenzhenica</name>
    <dbReference type="NCBI Taxonomy" id="1088818"/>
    <lineage>
        <taxon>Eukaryota</taxon>
        <taxon>Viridiplantae</taxon>
        <taxon>Streptophyta</taxon>
        <taxon>Embryophyta</taxon>
        <taxon>Tracheophyta</taxon>
        <taxon>Spermatophyta</taxon>
        <taxon>Magnoliopsida</taxon>
        <taxon>Liliopsida</taxon>
        <taxon>Asparagales</taxon>
        <taxon>Orchidaceae</taxon>
        <taxon>Apostasioideae</taxon>
        <taxon>Apostasia</taxon>
    </lineage>
</organism>